<dbReference type="Gene3D" id="3.10.10.10">
    <property type="entry name" value="HIV Type 1 Reverse Transcriptase, subunit A, domain 1"/>
    <property type="match status" value="1"/>
</dbReference>
<dbReference type="AlphaFoldDB" id="A0A7J6KPT9"/>
<evidence type="ECO:0000313" key="2">
    <source>
        <dbReference type="EMBL" id="KAF4649097.1"/>
    </source>
</evidence>
<name>A0A7J6KPT9_PERCH</name>
<protein>
    <recommendedName>
        <fullName evidence="1">Reverse transcriptase domain-containing protein</fullName>
    </recommendedName>
</protein>
<proteinExistence type="predicted"/>
<dbReference type="PROSITE" id="PS50878">
    <property type="entry name" value="RT_POL"/>
    <property type="match status" value="1"/>
</dbReference>
<organism evidence="2 3">
    <name type="scientific">Perkinsus chesapeaki</name>
    <name type="common">Clam parasite</name>
    <name type="synonym">Perkinsus andrewsi</name>
    <dbReference type="NCBI Taxonomy" id="330153"/>
    <lineage>
        <taxon>Eukaryota</taxon>
        <taxon>Sar</taxon>
        <taxon>Alveolata</taxon>
        <taxon>Perkinsozoa</taxon>
        <taxon>Perkinsea</taxon>
        <taxon>Perkinsida</taxon>
        <taxon>Perkinsidae</taxon>
        <taxon>Perkinsus</taxon>
    </lineage>
</organism>
<comment type="caution">
    <text evidence="2">The sequence shown here is derived from an EMBL/GenBank/DDBJ whole genome shotgun (WGS) entry which is preliminary data.</text>
</comment>
<dbReference type="Gene3D" id="3.30.70.270">
    <property type="match status" value="1"/>
</dbReference>
<reference evidence="2 3" key="1">
    <citation type="submission" date="2020-04" db="EMBL/GenBank/DDBJ databases">
        <title>Perkinsus chesapeaki whole genome sequence.</title>
        <authorList>
            <person name="Bogema D.R."/>
        </authorList>
    </citation>
    <scope>NUCLEOTIDE SEQUENCE [LARGE SCALE GENOMIC DNA]</scope>
    <source>
        <strain evidence="2">ATCC PRA-425</strain>
    </source>
</reference>
<dbReference type="EMBL" id="JAAPAO010001666">
    <property type="protein sequence ID" value="KAF4649097.1"/>
    <property type="molecule type" value="Genomic_DNA"/>
</dbReference>
<sequence>MAREKKVAQCNETDLIMICPVVIVDKQGPNTLRLYPDEKVDERYRITLDLRGVNSLSLAYDSTGAFILLPSKNASAVNTIAAFDTKSYRQSEVTALKRLRSIPAEYNTYYKLDLRDAYSSVAIDGSLQRCFGVLSYDVNNEPCYWRYCVLPQGWQWSSLLFGSAMEFMVIIIRDRLREHGIPAVIIHCKDDVVIAACCPNHAAIALSCAKDCFAEFSFCVNDQKTYGPADRICFFGFDLKRNCVAPTLKKEFTTTTVDLALTEWRLESGSDSRQRRLTWLRHWCGIFQCFKAHMDHQCMDALHHLQQALSFYQKTDEQVDNSVQNGDFSASVEIAFGKLCTMYLENGVTPLFTGLLRFEDTLGTVILTDANLRSFAGIILRAVRSTPATEALSSSTKVPVEFPAASDLFSIGSDVPYVLLPVKFVGGSFTHTDQRKSSTFRERYAVLDTVWQGRDMLAGEVVCIVDNANTMKAWADAHDTLHGVLLTKFENVMRCVHKFVWMRRHSAPKCRRS</sequence>
<feature type="domain" description="Reverse transcriptase" evidence="1">
    <location>
        <begin position="1"/>
        <end position="239"/>
    </location>
</feature>
<evidence type="ECO:0000259" key="1">
    <source>
        <dbReference type="PROSITE" id="PS50878"/>
    </source>
</evidence>
<dbReference type="InterPro" id="IPR000477">
    <property type="entry name" value="RT_dom"/>
</dbReference>
<dbReference type="OrthoDB" id="9950135at2759"/>
<accession>A0A7J6KPT9</accession>
<dbReference type="Pfam" id="PF00078">
    <property type="entry name" value="RVT_1"/>
    <property type="match status" value="1"/>
</dbReference>
<dbReference type="InterPro" id="IPR043502">
    <property type="entry name" value="DNA/RNA_pol_sf"/>
</dbReference>
<dbReference type="Proteomes" id="UP000591131">
    <property type="component" value="Unassembled WGS sequence"/>
</dbReference>
<gene>
    <name evidence="2" type="ORF">FOL47_002427</name>
</gene>
<dbReference type="InterPro" id="IPR043128">
    <property type="entry name" value="Rev_trsase/Diguanyl_cyclase"/>
</dbReference>
<evidence type="ECO:0000313" key="3">
    <source>
        <dbReference type="Proteomes" id="UP000591131"/>
    </source>
</evidence>
<dbReference type="SUPFAM" id="SSF56672">
    <property type="entry name" value="DNA/RNA polymerases"/>
    <property type="match status" value="1"/>
</dbReference>
<keyword evidence="3" id="KW-1185">Reference proteome</keyword>